<sequence>MALGKYIVGIDVGNFMTYVSVVRDGKVISIPTAAGKVGFPTCVVFDGEMCLVGEAAEEYAGKEPCIFNIKPLYTHATMVGSRELQLPVQKSYDVVFMKQKRGFKAQEIMAVILAQAKNDAERFLGERIKGAVIAVPNYYHSEQRKAMMKAAFIANLPVERLISDTSGLMLSKGLEFDGYHVVVDFGSTSFQLAVIVREAGVVRVLENASCEVGGQGLTENIKDKVELTVKKKLGVDSAITRADAAKLHKACEKAKCELDTSAEALVEVSLFGVQVSHMINREDYELICQYKLLEIFRLCSKAVDHPHHGTYNGIIIAGQSAKSFKFLEAMKTIFPGALIAAESFSVAHGAAKLYAEGPSRLMEIPHVNFYAKSSINNAMPIIFKGASLPTSNPKCFTVPYPSNSFTISFTSESLLLDSFKVNNHIAYNMKLNFILEVDINGIFNVTYYAQSHLVLHHLLPATPNTFELIEVSSKGLTIAQTSLPSSLTSFKQTVQKLRSLIKESQQAGNDRPELILLYISCLNWLDSSAQRPDTTIQPLLAKLDRIDWWLKQRF</sequence>
<organism evidence="1 2">
    <name type="scientific">Entomophthora muscae</name>
    <dbReference type="NCBI Taxonomy" id="34485"/>
    <lineage>
        <taxon>Eukaryota</taxon>
        <taxon>Fungi</taxon>
        <taxon>Fungi incertae sedis</taxon>
        <taxon>Zoopagomycota</taxon>
        <taxon>Entomophthoromycotina</taxon>
        <taxon>Entomophthoromycetes</taxon>
        <taxon>Entomophthorales</taxon>
        <taxon>Entomophthoraceae</taxon>
        <taxon>Entomophthora</taxon>
    </lineage>
</organism>
<dbReference type="EMBL" id="QTSX02005104">
    <property type="protein sequence ID" value="KAJ9061042.1"/>
    <property type="molecule type" value="Genomic_DNA"/>
</dbReference>
<evidence type="ECO:0000313" key="2">
    <source>
        <dbReference type="Proteomes" id="UP001165960"/>
    </source>
</evidence>
<name>A0ACC2SF49_9FUNG</name>
<gene>
    <name evidence="1" type="ORF">DSO57_1024611</name>
</gene>
<accession>A0ACC2SF49</accession>
<keyword evidence="2" id="KW-1185">Reference proteome</keyword>
<reference evidence="1" key="1">
    <citation type="submission" date="2022-04" db="EMBL/GenBank/DDBJ databases">
        <title>Genome of the entomopathogenic fungus Entomophthora muscae.</title>
        <authorList>
            <person name="Elya C."/>
            <person name="Lovett B.R."/>
            <person name="Lee E."/>
            <person name="Macias A.M."/>
            <person name="Hajek A.E."/>
            <person name="De Bivort B.L."/>
            <person name="Kasson M.T."/>
            <person name="De Fine Licht H.H."/>
            <person name="Stajich J.E."/>
        </authorList>
    </citation>
    <scope>NUCLEOTIDE SEQUENCE</scope>
    <source>
        <strain evidence="1">Berkeley</strain>
    </source>
</reference>
<protein>
    <submittedName>
        <fullName evidence="1">Uncharacterized protein</fullName>
    </submittedName>
</protein>
<proteinExistence type="predicted"/>
<evidence type="ECO:0000313" key="1">
    <source>
        <dbReference type="EMBL" id="KAJ9061042.1"/>
    </source>
</evidence>
<dbReference type="Proteomes" id="UP001165960">
    <property type="component" value="Unassembled WGS sequence"/>
</dbReference>
<comment type="caution">
    <text evidence="1">The sequence shown here is derived from an EMBL/GenBank/DDBJ whole genome shotgun (WGS) entry which is preliminary data.</text>
</comment>